<reference evidence="8" key="1">
    <citation type="submission" date="2022-11" db="EMBL/GenBank/DDBJ databases">
        <title>Chromosome-level genome of Pogonophryne albipinna.</title>
        <authorList>
            <person name="Jo E."/>
        </authorList>
    </citation>
    <scope>NUCLEOTIDE SEQUENCE</scope>
    <source>
        <strain evidence="8">SGF0006</strain>
        <tissue evidence="8">Muscle</tissue>
    </source>
</reference>
<dbReference type="Pfam" id="PF00097">
    <property type="entry name" value="zf-C3HC4"/>
    <property type="match status" value="1"/>
</dbReference>
<feature type="non-terminal residue" evidence="8">
    <location>
        <position position="1"/>
    </location>
</feature>
<evidence type="ECO:0000256" key="5">
    <source>
        <dbReference type="ARBA" id="ARBA00022833"/>
    </source>
</evidence>
<evidence type="ECO:0000256" key="2">
    <source>
        <dbReference type="ARBA" id="ARBA00022490"/>
    </source>
</evidence>
<keyword evidence="2" id="KW-0963">Cytoplasm</keyword>
<dbReference type="InterPro" id="IPR050143">
    <property type="entry name" value="TRIM/RBCC"/>
</dbReference>
<evidence type="ECO:0000256" key="1">
    <source>
        <dbReference type="ARBA" id="ARBA00004496"/>
    </source>
</evidence>
<feature type="domain" description="SPRY-associated" evidence="7">
    <location>
        <begin position="137"/>
        <end position="156"/>
    </location>
</feature>
<evidence type="ECO:0000313" key="8">
    <source>
        <dbReference type="EMBL" id="KAJ4934900.1"/>
    </source>
</evidence>
<keyword evidence="9" id="KW-1185">Reference proteome</keyword>
<protein>
    <recommendedName>
        <fullName evidence="10">RING-type domain-containing protein</fullName>
    </recommendedName>
</protein>
<keyword evidence="4" id="KW-0863">Zinc-finger</keyword>
<gene>
    <name evidence="8" type="ORF">JOQ06_007681</name>
</gene>
<accession>A0AAD6FGY4</accession>
<dbReference type="Gene3D" id="3.30.40.10">
    <property type="entry name" value="Zinc/RING finger domain, C3HC4 (zinc finger)"/>
    <property type="match status" value="1"/>
</dbReference>
<evidence type="ECO:0000259" key="6">
    <source>
        <dbReference type="Pfam" id="PF00097"/>
    </source>
</evidence>
<keyword evidence="3" id="KW-0479">Metal-binding</keyword>
<dbReference type="SUPFAM" id="SSF57850">
    <property type="entry name" value="RING/U-box"/>
    <property type="match status" value="1"/>
</dbReference>
<dbReference type="AlphaFoldDB" id="A0AAD6FGY4"/>
<evidence type="ECO:0000256" key="3">
    <source>
        <dbReference type="ARBA" id="ARBA00022723"/>
    </source>
</evidence>
<dbReference type="InterPro" id="IPR006574">
    <property type="entry name" value="PRY"/>
</dbReference>
<proteinExistence type="predicted"/>
<dbReference type="SUPFAM" id="SSF49899">
    <property type="entry name" value="Concanavalin A-like lectins/glucanases"/>
    <property type="match status" value="1"/>
</dbReference>
<dbReference type="InterPro" id="IPR018957">
    <property type="entry name" value="Znf_C3HC4_RING-type"/>
</dbReference>
<dbReference type="Gene3D" id="2.60.120.920">
    <property type="match status" value="1"/>
</dbReference>
<name>A0AAD6FGY4_9TELE</name>
<dbReference type="PANTHER" id="PTHR24103">
    <property type="entry name" value="E3 UBIQUITIN-PROTEIN LIGASE TRIM"/>
    <property type="match status" value="1"/>
</dbReference>
<dbReference type="GO" id="GO:0005737">
    <property type="term" value="C:cytoplasm"/>
    <property type="evidence" value="ECO:0007669"/>
    <property type="project" value="UniProtKB-SubCell"/>
</dbReference>
<evidence type="ECO:0008006" key="10">
    <source>
        <dbReference type="Google" id="ProtNLM"/>
    </source>
</evidence>
<sequence>MTALTDGRRSCFPAGGLFACVFYPVVIQHDLNHSFCKACLQNWWDGKEVKECPVCKRKSSRGEPPCNLALKNLCETFLLEREIQKHTPTTESDPRMKLLRISERSSRRALIDQAKHLGNLSFNIWSKMKDMVSFSPLILDPNTANPFLFLSEDLTSGFASGTHSWDVQVTDSTFWLLGVLAESVQRKGHIRSGSWGVAFFE</sequence>
<dbReference type="InterPro" id="IPR043136">
    <property type="entry name" value="B30.2/SPRY_sf"/>
</dbReference>
<evidence type="ECO:0000259" key="7">
    <source>
        <dbReference type="Pfam" id="PF13765"/>
    </source>
</evidence>
<feature type="domain" description="Zinc finger C3HC4 RING-type" evidence="6">
    <location>
        <begin position="32"/>
        <end position="55"/>
    </location>
</feature>
<dbReference type="InterPro" id="IPR013320">
    <property type="entry name" value="ConA-like_dom_sf"/>
</dbReference>
<dbReference type="Proteomes" id="UP001219934">
    <property type="component" value="Unassembled WGS sequence"/>
</dbReference>
<keyword evidence="5" id="KW-0862">Zinc</keyword>
<dbReference type="Pfam" id="PF13765">
    <property type="entry name" value="PRY"/>
    <property type="match status" value="1"/>
</dbReference>
<dbReference type="GO" id="GO:0008270">
    <property type="term" value="F:zinc ion binding"/>
    <property type="evidence" value="ECO:0007669"/>
    <property type="project" value="UniProtKB-KW"/>
</dbReference>
<evidence type="ECO:0000256" key="4">
    <source>
        <dbReference type="ARBA" id="ARBA00022771"/>
    </source>
</evidence>
<comment type="caution">
    <text evidence="8">The sequence shown here is derived from an EMBL/GenBank/DDBJ whole genome shotgun (WGS) entry which is preliminary data.</text>
</comment>
<comment type="subcellular location">
    <subcellularLocation>
        <location evidence="1">Cytoplasm</location>
    </subcellularLocation>
</comment>
<evidence type="ECO:0000313" key="9">
    <source>
        <dbReference type="Proteomes" id="UP001219934"/>
    </source>
</evidence>
<dbReference type="EMBL" id="JAPTMU010000012">
    <property type="protein sequence ID" value="KAJ4934900.1"/>
    <property type="molecule type" value="Genomic_DNA"/>
</dbReference>
<dbReference type="InterPro" id="IPR013083">
    <property type="entry name" value="Znf_RING/FYVE/PHD"/>
</dbReference>
<organism evidence="8 9">
    <name type="scientific">Pogonophryne albipinna</name>
    <dbReference type="NCBI Taxonomy" id="1090488"/>
    <lineage>
        <taxon>Eukaryota</taxon>
        <taxon>Metazoa</taxon>
        <taxon>Chordata</taxon>
        <taxon>Craniata</taxon>
        <taxon>Vertebrata</taxon>
        <taxon>Euteleostomi</taxon>
        <taxon>Actinopterygii</taxon>
        <taxon>Neopterygii</taxon>
        <taxon>Teleostei</taxon>
        <taxon>Neoteleostei</taxon>
        <taxon>Acanthomorphata</taxon>
        <taxon>Eupercaria</taxon>
        <taxon>Perciformes</taxon>
        <taxon>Notothenioidei</taxon>
        <taxon>Pogonophryne</taxon>
    </lineage>
</organism>